<evidence type="ECO:0000256" key="7">
    <source>
        <dbReference type="ARBA" id="ARBA00022729"/>
    </source>
</evidence>
<sequence length="342" mass="38561">MTVSLLFSIKMAIRVEACCIFLLLSIIGINAAGQLAILHHPDSLKFSGSDEIRESVLKEVFSASLGLSTEQYGYWDGLYVLDPFETPEAAVEVYVDGVTSLGDFAAKTRTYPLSVDEYEPDTFESVKDRIHQRFSTDSKLVNIRLSDTYELQNYNNVFGDIKIPKVPKQTLNSLKPSVEEDYQFLSELEALKSITSAVKYNLKPDNKIDFFNFRFSSLHALSDFHGPNSLQTKEAKKLLNEAIKELNDAFVKAYEGRVVFAVVTTDVAHTRRTVRASGNLKENTVTLTDDSADYPVIFNIILWFGVVMVFTMIAVVYAIMDMDPGRDSIIYRMTSTRMKKDN</sequence>
<evidence type="ECO:0000256" key="11">
    <source>
        <dbReference type="ARBA" id="ARBA00023170"/>
    </source>
</evidence>
<dbReference type="GO" id="GO:0005789">
    <property type="term" value="C:endoplasmic reticulum membrane"/>
    <property type="evidence" value="ECO:0007669"/>
    <property type="project" value="UniProtKB-SubCell"/>
</dbReference>
<dbReference type="GO" id="GO:0030177">
    <property type="term" value="P:positive regulation of Wnt signaling pathway"/>
    <property type="evidence" value="ECO:0007669"/>
    <property type="project" value="TreeGrafter"/>
</dbReference>
<dbReference type="GO" id="GO:0038023">
    <property type="term" value="F:signaling receptor activity"/>
    <property type="evidence" value="ECO:0007669"/>
    <property type="project" value="InterPro"/>
</dbReference>
<keyword evidence="6 12" id="KW-0812">Transmembrane</keyword>
<dbReference type="Pfam" id="PF07850">
    <property type="entry name" value="Renin_r"/>
    <property type="match status" value="1"/>
</dbReference>
<keyword evidence="4" id="KW-1003">Cell membrane</keyword>
<evidence type="ECO:0000256" key="3">
    <source>
        <dbReference type="ARBA" id="ARBA00004373"/>
    </source>
</evidence>
<keyword evidence="10 12" id="KW-0472">Membrane</keyword>
<evidence type="ECO:0008006" key="17">
    <source>
        <dbReference type="Google" id="ProtNLM"/>
    </source>
</evidence>
<evidence type="ECO:0000256" key="6">
    <source>
        <dbReference type="ARBA" id="ARBA00022692"/>
    </source>
</evidence>
<reference evidence="15" key="1">
    <citation type="submission" date="2015-09" db="EMBL/GenBank/DDBJ databases">
        <title>De novo assembly of Pectinophora gossypiella (Pink Bollworm) gut transcriptome.</title>
        <authorList>
            <person name="Tassone E.E."/>
        </authorList>
    </citation>
    <scope>NUCLEOTIDE SEQUENCE</scope>
</reference>
<dbReference type="InterPro" id="IPR012493">
    <property type="entry name" value="Renin_rcpt"/>
</dbReference>
<evidence type="ECO:0000256" key="10">
    <source>
        <dbReference type="ARBA" id="ARBA00023136"/>
    </source>
</evidence>
<dbReference type="PANTHER" id="PTHR13351:SF1">
    <property type="entry name" value="RENIN RECEPTOR"/>
    <property type="match status" value="1"/>
</dbReference>
<keyword evidence="8" id="KW-0256">Endoplasmic reticulum</keyword>
<dbReference type="EMBL" id="GDQN01002886">
    <property type="protein sequence ID" value="JAT88168.1"/>
    <property type="molecule type" value="Transcribed_RNA"/>
</dbReference>
<evidence type="ECO:0000256" key="9">
    <source>
        <dbReference type="ARBA" id="ARBA00022989"/>
    </source>
</evidence>
<dbReference type="GO" id="GO:0098588">
    <property type="term" value="C:bounding membrane of organelle"/>
    <property type="evidence" value="ECO:0007669"/>
    <property type="project" value="UniProtKB-ARBA"/>
</dbReference>
<keyword evidence="9 12" id="KW-1133">Transmembrane helix</keyword>
<dbReference type="AlphaFoldDB" id="A0A1E1VYI1"/>
<dbReference type="InterPro" id="IPR056780">
    <property type="entry name" value="Renin_r_C"/>
</dbReference>
<dbReference type="EMBL" id="GDQN01011323">
    <property type="protein sequence ID" value="JAT79731.1"/>
    <property type="molecule type" value="Transcribed_RNA"/>
</dbReference>
<evidence type="ECO:0000256" key="1">
    <source>
        <dbReference type="ARBA" id="ARBA00004115"/>
    </source>
</evidence>
<evidence type="ECO:0000313" key="15">
    <source>
        <dbReference type="EMBL" id="JAT79731.1"/>
    </source>
</evidence>
<evidence type="ECO:0000256" key="2">
    <source>
        <dbReference type="ARBA" id="ARBA00004251"/>
    </source>
</evidence>
<evidence type="ECO:0000256" key="12">
    <source>
        <dbReference type="SAM" id="Phobius"/>
    </source>
</evidence>
<dbReference type="OrthoDB" id="7866065at2759"/>
<evidence type="ECO:0000259" key="13">
    <source>
        <dbReference type="Pfam" id="PF07850"/>
    </source>
</evidence>
<dbReference type="InterPro" id="IPR057318">
    <property type="entry name" value="RENR_N"/>
</dbReference>
<organism evidence="15">
    <name type="scientific">Pectinophora gossypiella</name>
    <name type="common">Cotton pink bollworm</name>
    <name type="synonym">Depressaria gossypiella</name>
    <dbReference type="NCBI Taxonomy" id="13191"/>
    <lineage>
        <taxon>Eukaryota</taxon>
        <taxon>Metazoa</taxon>
        <taxon>Ecdysozoa</taxon>
        <taxon>Arthropoda</taxon>
        <taxon>Hexapoda</taxon>
        <taxon>Insecta</taxon>
        <taxon>Pterygota</taxon>
        <taxon>Neoptera</taxon>
        <taxon>Endopterygota</taxon>
        <taxon>Lepidoptera</taxon>
        <taxon>Glossata</taxon>
        <taxon>Ditrysia</taxon>
        <taxon>Gelechioidea</taxon>
        <taxon>Gelechiidae</taxon>
        <taxon>Apatetrinae</taxon>
        <taxon>Pectinophora</taxon>
    </lineage>
</organism>
<evidence type="ECO:0000256" key="8">
    <source>
        <dbReference type="ARBA" id="ARBA00022824"/>
    </source>
</evidence>
<feature type="domain" description="Renin receptor N-terminal" evidence="14">
    <location>
        <begin position="32"/>
        <end position="266"/>
    </location>
</feature>
<evidence type="ECO:0000256" key="4">
    <source>
        <dbReference type="ARBA" id="ARBA00022475"/>
    </source>
</evidence>
<comment type="subcellular location">
    <subcellularLocation>
        <location evidence="2">Cell membrane</location>
        <topology evidence="2">Single-pass type I membrane protein</topology>
    </subcellularLocation>
    <subcellularLocation>
        <location evidence="1">Endoplasmic reticulum membrane</location>
        <topology evidence="1">Single-pass type I membrane protein</topology>
    </subcellularLocation>
    <subcellularLocation>
        <location evidence="3">Vesicle</location>
    </subcellularLocation>
</comment>
<protein>
    <recommendedName>
        <fullName evidence="17">Renin receptor</fullName>
    </recommendedName>
</protein>
<proteinExistence type="predicted"/>
<name>A0A1E1VYI1_PECGO</name>
<dbReference type="PANTHER" id="PTHR13351">
    <property type="entry name" value="RENIN RECEPTOR"/>
    <property type="match status" value="1"/>
</dbReference>
<feature type="transmembrane region" description="Helical" evidence="12">
    <location>
        <begin position="296"/>
        <end position="320"/>
    </location>
</feature>
<dbReference type="Pfam" id="PF25294">
    <property type="entry name" value="RENR_N"/>
    <property type="match status" value="1"/>
</dbReference>
<keyword evidence="11" id="KW-0675">Receptor</keyword>
<dbReference type="GO" id="GO:0031982">
    <property type="term" value="C:vesicle"/>
    <property type="evidence" value="ECO:0007669"/>
    <property type="project" value="UniProtKB-SubCell"/>
</dbReference>
<keyword evidence="7" id="KW-0732">Signal</keyword>
<feature type="domain" description="Renin receptor-like C-terminal transmembrane spanning segment" evidence="13">
    <location>
        <begin position="285"/>
        <end position="341"/>
    </location>
</feature>
<evidence type="ECO:0000313" key="16">
    <source>
        <dbReference type="EMBL" id="JAT88168.1"/>
    </source>
</evidence>
<gene>
    <name evidence="15" type="ORF">g.11708</name>
    <name evidence="16" type="ORF">g.11709</name>
</gene>
<dbReference type="GO" id="GO:0009897">
    <property type="term" value="C:external side of plasma membrane"/>
    <property type="evidence" value="ECO:0007669"/>
    <property type="project" value="TreeGrafter"/>
</dbReference>
<evidence type="ECO:0000259" key="14">
    <source>
        <dbReference type="Pfam" id="PF25294"/>
    </source>
</evidence>
<keyword evidence="5" id="KW-0165">Cleavage on pair of basic residues</keyword>
<evidence type="ECO:0000256" key="5">
    <source>
        <dbReference type="ARBA" id="ARBA00022685"/>
    </source>
</evidence>
<accession>A0A1E1VYI1</accession>